<protein>
    <submittedName>
        <fullName evidence="7">Translocation/assembly module TamB</fullName>
    </submittedName>
</protein>
<dbReference type="RefSeq" id="WP_161818848.1">
    <property type="nucleotide sequence ID" value="NZ_JAACJS010000015.1"/>
</dbReference>
<keyword evidence="8" id="KW-1185">Reference proteome</keyword>
<evidence type="ECO:0000313" key="8">
    <source>
        <dbReference type="Proteomes" id="UP000753802"/>
    </source>
</evidence>
<dbReference type="PANTHER" id="PTHR36985">
    <property type="entry name" value="TRANSLOCATION AND ASSEMBLY MODULE SUBUNIT TAMB"/>
    <property type="match status" value="1"/>
</dbReference>
<gene>
    <name evidence="7" type="ORF">GWC95_11385</name>
</gene>
<evidence type="ECO:0000313" key="7">
    <source>
        <dbReference type="EMBL" id="NCI50529.1"/>
    </source>
</evidence>
<reference evidence="7 8" key="1">
    <citation type="submission" date="2020-01" db="EMBL/GenBank/DDBJ databases">
        <title>Genome analysis.</title>
        <authorList>
            <person name="Wu S."/>
            <person name="Wang G."/>
        </authorList>
    </citation>
    <scope>NUCLEOTIDE SEQUENCE [LARGE SCALE GENOMIC DNA]</scope>
    <source>
        <strain evidence="7 8">SYL130</strain>
    </source>
</reference>
<evidence type="ECO:0000256" key="5">
    <source>
        <dbReference type="SAM" id="MobiDB-lite"/>
    </source>
</evidence>
<keyword evidence="4" id="KW-0472">Membrane</keyword>
<dbReference type="InterPro" id="IPR007452">
    <property type="entry name" value="TamB_C"/>
</dbReference>
<feature type="domain" description="Translocation and assembly module TamB C-terminal" evidence="6">
    <location>
        <begin position="1142"/>
        <end position="1589"/>
    </location>
</feature>
<feature type="region of interest" description="Disordered" evidence="5">
    <location>
        <begin position="1623"/>
        <end position="1663"/>
    </location>
</feature>
<evidence type="ECO:0000256" key="1">
    <source>
        <dbReference type="ARBA" id="ARBA00004167"/>
    </source>
</evidence>
<evidence type="ECO:0000259" key="6">
    <source>
        <dbReference type="Pfam" id="PF04357"/>
    </source>
</evidence>
<sequence length="1663" mass="183969">MKNFFRGKLEAYLVKKTQSEIHIGAINYRLPKWVELDGVFFRDKKGDTLLYGSKLRVDVNMLKLLKGQYEVSRIELGGITVNIKRAANDSIFNYQYLVDAFASKEANPAPKKESTFSIRLDQLDITKSAIRWDDKYGGTILTTRIGDLKANVDSLDIFKQKYALSKFTVADMFFDLQLLTTGRSSEAIAVSDSAKESILPSIMIGKMNIARSHFAFYGQASGLRTVNDINEFNLNGLAVAAPQKISLDKAELNNSSLLLDRNIIEKAVEKIKQIDTVTSSLAVVVKELRLSNNNIAYNNPSAKKMERGFDANHVNLLRFNAGLTNMGYGDNTIRIHVDSLSFKEKSGLVLDSLHGDFSMDDSTILAKNMLLKTPFSRISGEALVFPASIDGQYRGNQQNRLVMANNVIARKDIQLLAPSIMDKYNRQLQGVSFIYVTADVTGNPKKAVIKTLALHSDKNDLILNTAGTVSNAMSKDALMYDLSIARLTATKSFLEPFVNTKGKKLVNLPPVMNITGKLRGDMRQLTSDLLVTSAYGQASVKGQLRNFTNPDKLGYNMRLIAKDLETGKWINKDSMLGKLNGNIYVKGSGIDYKTASVESKIDINSFRFQQHLYTGINFNINGTSGAYDVKGKISDSLIRMNMDVKTALNQQYPSATGKVNVDNADLFALGFYKEPFRFRSMIDLQAKDLSPQTLNAMVRLDSTIVYQEKRTIRVDSIIAKGSIDSGQTLLTLWAPFADAAVKGDYRYNELPGILQNYMARYSKTPAVTAPVQGNANFTMNANLKPDPIYAMLLPGLFFDKNIHATAKLDTKQKDSSLVFYLAAPVVVYENNRVSNLNIRATGVNDSIKYAIVLDTARASSIQLFSTAVTGGLGKGNLTANIVTNDARKKERYALSITAMQQNNDYRIRLGNRLKLNYADWNVDNNNMITYGKGGVNISQFNIRKGTESISINSASTALNAPIDLKVDRFSLQNVMGLMDRDSLEIAGMLNVQVRVDGLDKTVPLFNGNVKVDSLAYQGIPVGNLVVNAASDNNQAVTFDGKLTGNNNNVDIKGNYNQDKIDATVLLQPMELKTIEPFTQKNLTRSTGKVSGNVTISGNVKSPEWNGNLTFDSASTTLAEYGTVLKIDNQQIVFKYPDVTLNNFTVRDSLNHPLTVNGKVTQGKSGFVTDLSVKTRNFTALDNTPVANNQIYGKAIVDVDVTINGPVTAPDITGNVALKEKSAVTFVRQPKIASAKDREGVMEFVDIDTVKNFVFRPSDTTTVSRSRQEMASLNYNLNIDISKDAKFSIVIDPLTRDELQVQGAGQLNAAVNPNGDISLTGAYNLTKGSYQLNYKFLKRRFELQEGSTIVLSGDPANAEANITAVYEIEASPFDLLSNEVSDNSNPAIYRQKIPFEVVLKIKGRAMEPELTFDVQLKEGTKGINSDMSTTIDNKLTQMRSDPSTMNKQVFALLVMGRFIGEQSKDFFGTSSSDGLKADQVVKQSVGRFLADAVSQVAADLIKGVEVDVDLKTVDNYTDATQRTDLNLALSKRFLNDRLSLTVGKNFTVEGEDPLAKGQDNSNISFLPDITTTYKLSKDGRYMVKAYQKSDYEAILDGYFIETGVAFTLSMDYDKFKELFRKSRDRNAKANRKAEKERAKQKEIEERKKAEETNPKDAAKKENEK</sequence>
<dbReference type="Pfam" id="PF04357">
    <property type="entry name" value="TamB"/>
    <property type="match status" value="1"/>
</dbReference>
<dbReference type="Proteomes" id="UP000753802">
    <property type="component" value="Unassembled WGS sequence"/>
</dbReference>
<evidence type="ECO:0000256" key="3">
    <source>
        <dbReference type="ARBA" id="ARBA00022989"/>
    </source>
</evidence>
<comment type="subcellular location">
    <subcellularLocation>
        <location evidence="1">Membrane</location>
        <topology evidence="1">Single-pass membrane protein</topology>
    </subcellularLocation>
</comment>
<keyword evidence="3" id="KW-1133">Transmembrane helix</keyword>
<name>A0ABW9ZU45_9BACT</name>
<dbReference type="EMBL" id="JAACJS010000015">
    <property type="protein sequence ID" value="NCI50529.1"/>
    <property type="molecule type" value="Genomic_DNA"/>
</dbReference>
<proteinExistence type="predicted"/>
<dbReference type="PANTHER" id="PTHR36985:SF1">
    <property type="entry name" value="TRANSLOCATION AND ASSEMBLY MODULE SUBUNIT TAMB"/>
    <property type="match status" value="1"/>
</dbReference>
<comment type="caution">
    <text evidence="7">The sequence shown here is derived from an EMBL/GenBank/DDBJ whole genome shotgun (WGS) entry which is preliminary data.</text>
</comment>
<organism evidence="7 8">
    <name type="scientific">Sediminibacterium roseum</name>
    <dbReference type="NCBI Taxonomy" id="1978412"/>
    <lineage>
        <taxon>Bacteria</taxon>
        <taxon>Pseudomonadati</taxon>
        <taxon>Bacteroidota</taxon>
        <taxon>Chitinophagia</taxon>
        <taxon>Chitinophagales</taxon>
        <taxon>Chitinophagaceae</taxon>
        <taxon>Sediminibacterium</taxon>
    </lineage>
</organism>
<keyword evidence="2" id="KW-0812">Transmembrane</keyword>
<evidence type="ECO:0000256" key="4">
    <source>
        <dbReference type="ARBA" id="ARBA00023136"/>
    </source>
</evidence>
<evidence type="ECO:0000256" key="2">
    <source>
        <dbReference type="ARBA" id="ARBA00022692"/>
    </source>
</evidence>
<accession>A0ABW9ZU45</accession>